<feature type="compositionally biased region" description="Pro residues" evidence="1">
    <location>
        <begin position="84"/>
        <end position="93"/>
    </location>
</feature>
<gene>
    <name evidence="2" type="ORF">SO802_017792</name>
</gene>
<dbReference type="AlphaFoldDB" id="A0AAW2CLY5"/>
<sequence>MFLLGVKDNTTTPSVVQKSTIQTGKWKAISSSVDLDDLLSHRGLKKQKPSKTPLPKVPKFTPPTVDLDDPVVNMVLVQIIPPVQIDPPPPPAKAPHKTHPSEPSKHPPNLVLDEGYAWKTANAIEKETHIALLEGKISEFNSSLEKAREETIAAFKKSDEYKNRLDNHYTAGYEDFHADAKEAFPDLDFDSFKIPFATKSSLLPTSSEDVNVVDDATNEVT</sequence>
<feature type="region of interest" description="Disordered" evidence="1">
    <location>
        <begin position="82"/>
        <end position="111"/>
    </location>
</feature>
<comment type="caution">
    <text evidence="2">The sequence shown here is derived from an EMBL/GenBank/DDBJ whole genome shotgun (WGS) entry which is preliminary data.</text>
</comment>
<feature type="region of interest" description="Disordered" evidence="1">
    <location>
        <begin position="43"/>
        <end position="62"/>
    </location>
</feature>
<proteinExistence type="predicted"/>
<evidence type="ECO:0000313" key="3">
    <source>
        <dbReference type="Proteomes" id="UP001459277"/>
    </source>
</evidence>
<evidence type="ECO:0000256" key="1">
    <source>
        <dbReference type="SAM" id="MobiDB-lite"/>
    </source>
</evidence>
<organism evidence="2 3">
    <name type="scientific">Lithocarpus litseifolius</name>
    <dbReference type="NCBI Taxonomy" id="425828"/>
    <lineage>
        <taxon>Eukaryota</taxon>
        <taxon>Viridiplantae</taxon>
        <taxon>Streptophyta</taxon>
        <taxon>Embryophyta</taxon>
        <taxon>Tracheophyta</taxon>
        <taxon>Spermatophyta</taxon>
        <taxon>Magnoliopsida</taxon>
        <taxon>eudicotyledons</taxon>
        <taxon>Gunneridae</taxon>
        <taxon>Pentapetalae</taxon>
        <taxon>rosids</taxon>
        <taxon>fabids</taxon>
        <taxon>Fagales</taxon>
        <taxon>Fagaceae</taxon>
        <taxon>Lithocarpus</taxon>
    </lineage>
</organism>
<name>A0AAW2CLY5_9ROSI</name>
<dbReference type="EMBL" id="JAZDWU010000006">
    <property type="protein sequence ID" value="KAK9998189.1"/>
    <property type="molecule type" value="Genomic_DNA"/>
</dbReference>
<dbReference type="Proteomes" id="UP001459277">
    <property type="component" value="Unassembled WGS sequence"/>
</dbReference>
<reference evidence="2 3" key="1">
    <citation type="submission" date="2024-01" db="EMBL/GenBank/DDBJ databases">
        <title>A telomere-to-telomere, gap-free genome of sweet tea (Lithocarpus litseifolius).</title>
        <authorList>
            <person name="Zhou J."/>
        </authorList>
    </citation>
    <scope>NUCLEOTIDE SEQUENCE [LARGE SCALE GENOMIC DNA]</scope>
    <source>
        <strain evidence="2">Zhou-2022a</strain>
        <tissue evidence="2">Leaf</tissue>
    </source>
</reference>
<accession>A0AAW2CLY5</accession>
<protein>
    <submittedName>
        <fullName evidence="2">Uncharacterized protein</fullName>
    </submittedName>
</protein>
<keyword evidence="3" id="KW-1185">Reference proteome</keyword>
<evidence type="ECO:0000313" key="2">
    <source>
        <dbReference type="EMBL" id="KAK9998189.1"/>
    </source>
</evidence>